<evidence type="ECO:0000313" key="15">
    <source>
        <dbReference type="Proteomes" id="UP000198896"/>
    </source>
</evidence>
<keyword evidence="15" id="KW-1185">Reference proteome</keyword>
<evidence type="ECO:0000256" key="11">
    <source>
        <dbReference type="ARBA" id="ARBA00023303"/>
    </source>
</evidence>
<dbReference type="GO" id="GO:0001508">
    <property type="term" value="P:action potential"/>
    <property type="evidence" value="ECO:0007669"/>
    <property type="project" value="TreeGrafter"/>
</dbReference>
<dbReference type="InterPro" id="IPR028325">
    <property type="entry name" value="VG_K_chnl"/>
</dbReference>
<evidence type="ECO:0000259" key="13">
    <source>
        <dbReference type="Pfam" id="PF00520"/>
    </source>
</evidence>
<sequence length="249" mass="28582">MREKLYQIIKSPTEGNSETTLYDYFMMVVIILSLLPLTYKPEAEPHWVIYVEHIAVTIFIIDYILRWFVADYEYPGLKLPFLQYIYQPMPIIDLLSILPGILVSITYHNPEFMTLMLLRLTRLARVLRSLKILEYSHSFRVLRAVIKNSIRPLKAVLAFAITYIIISSLIIFHIEPGFKDFFEALYWATVSLTTVGYGDIVPTTMFGRIVTMASSIIGIAVIALPSGIVTAGYMKALEEEEEETNKDLK</sequence>
<evidence type="ECO:0000256" key="4">
    <source>
        <dbReference type="ARBA" id="ARBA00022692"/>
    </source>
</evidence>
<dbReference type="Pfam" id="PF00520">
    <property type="entry name" value="Ion_trans"/>
    <property type="match status" value="1"/>
</dbReference>
<evidence type="ECO:0000256" key="12">
    <source>
        <dbReference type="SAM" id="Phobius"/>
    </source>
</evidence>
<feature type="transmembrane region" description="Helical" evidence="12">
    <location>
        <begin position="153"/>
        <end position="172"/>
    </location>
</feature>
<feature type="transmembrane region" description="Helical" evidence="12">
    <location>
        <begin position="209"/>
        <end position="234"/>
    </location>
</feature>
<keyword evidence="5" id="KW-0631">Potassium channel</keyword>
<evidence type="ECO:0000256" key="1">
    <source>
        <dbReference type="ARBA" id="ARBA00004141"/>
    </source>
</evidence>
<keyword evidence="2" id="KW-0813">Transport</keyword>
<evidence type="ECO:0000256" key="7">
    <source>
        <dbReference type="ARBA" id="ARBA00022958"/>
    </source>
</evidence>
<feature type="transmembrane region" description="Helical" evidence="12">
    <location>
        <begin position="89"/>
        <end position="107"/>
    </location>
</feature>
<gene>
    <name evidence="14" type="ORF">SAMN05216245_101147</name>
</gene>
<name>A0A1I1XAU7_9FIRM</name>
<dbReference type="Gene3D" id="1.20.120.350">
    <property type="entry name" value="Voltage-gated potassium channels. Chain C"/>
    <property type="match status" value="1"/>
</dbReference>
<evidence type="ECO:0000256" key="2">
    <source>
        <dbReference type="ARBA" id="ARBA00022448"/>
    </source>
</evidence>
<evidence type="ECO:0000256" key="8">
    <source>
        <dbReference type="ARBA" id="ARBA00022989"/>
    </source>
</evidence>
<keyword evidence="3" id="KW-0633">Potassium transport</keyword>
<dbReference type="Gene3D" id="1.10.287.70">
    <property type="match status" value="1"/>
</dbReference>
<evidence type="ECO:0000313" key="14">
    <source>
        <dbReference type="EMBL" id="SFE04514.1"/>
    </source>
</evidence>
<dbReference type="EMBL" id="FONL01000001">
    <property type="protein sequence ID" value="SFE04514.1"/>
    <property type="molecule type" value="Genomic_DNA"/>
</dbReference>
<dbReference type="STRING" id="1123323.SAMN05216245_101147"/>
<keyword evidence="7" id="KW-0630">Potassium</keyword>
<keyword evidence="4 12" id="KW-0812">Transmembrane</keyword>
<dbReference type="GO" id="GO:0008076">
    <property type="term" value="C:voltage-gated potassium channel complex"/>
    <property type="evidence" value="ECO:0007669"/>
    <property type="project" value="InterPro"/>
</dbReference>
<keyword evidence="6" id="KW-0851">Voltage-gated channel</keyword>
<keyword evidence="9" id="KW-0406">Ion transport</keyword>
<feature type="domain" description="Ion transport" evidence="13">
    <location>
        <begin position="21"/>
        <end position="236"/>
    </location>
</feature>
<dbReference type="RefSeq" id="WP_093912353.1">
    <property type="nucleotide sequence ID" value="NZ_FONL01000001.1"/>
</dbReference>
<dbReference type="InterPro" id="IPR027359">
    <property type="entry name" value="Volt_channel_dom_sf"/>
</dbReference>
<feature type="transmembrane region" description="Helical" evidence="12">
    <location>
        <begin position="184"/>
        <end position="202"/>
    </location>
</feature>
<dbReference type="PANTHER" id="PTHR11537:SF254">
    <property type="entry name" value="POTASSIUM VOLTAGE-GATED CHANNEL PROTEIN SHAB"/>
    <property type="match status" value="1"/>
</dbReference>
<keyword evidence="11 14" id="KW-0407">Ion channel</keyword>
<dbReference type="GO" id="GO:0005249">
    <property type="term" value="F:voltage-gated potassium channel activity"/>
    <property type="evidence" value="ECO:0007669"/>
    <property type="project" value="InterPro"/>
</dbReference>
<organism evidence="14 15">
    <name type="scientific">Succiniclasticum ruminis DSM 9236</name>
    <dbReference type="NCBI Taxonomy" id="1123323"/>
    <lineage>
        <taxon>Bacteria</taxon>
        <taxon>Bacillati</taxon>
        <taxon>Bacillota</taxon>
        <taxon>Negativicutes</taxon>
        <taxon>Acidaminococcales</taxon>
        <taxon>Acidaminococcaceae</taxon>
        <taxon>Succiniclasticum</taxon>
    </lineage>
</organism>
<accession>A0A1I1XAU7</accession>
<evidence type="ECO:0000256" key="10">
    <source>
        <dbReference type="ARBA" id="ARBA00023136"/>
    </source>
</evidence>
<feature type="transmembrane region" description="Helical" evidence="12">
    <location>
        <begin position="49"/>
        <end position="69"/>
    </location>
</feature>
<proteinExistence type="predicted"/>
<dbReference type="PANTHER" id="PTHR11537">
    <property type="entry name" value="VOLTAGE-GATED POTASSIUM CHANNEL"/>
    <property type="match status" value="1"/>
</dbReference>
<dbReference type="Proteomes" id="UP000198896">
    <property type="component" value="Unassembled WGS sequence"/>
</dbReference>
<evidence type="ECO:0000256" key="3">
    <source>
        <dbReference type="ARBA" id="ARBA00022538"/>
    </source>
</evidence>
<dbReference type="SUPFAM" id="SSF81324">
    <property type="entry name" value="Voltage-gated potassium channels"/>
    <property type="match status" value="1"/>
</dbReference>
<keyword evidence="10 12" id="KW-0472">Membrane</keyword>
<dbReference type="InterPro" id="IPR005821">
    <property type="entry name" value="Ion_trans_dom"/>
</dbReference>
<reference evidence="14 15" key="1">
    <citation type="submission" date="2016-10" db="EMBL/GenBank/DDBJ databases">
        <authorList>
            <person name="de Groot N.N."/>
        </authorList>
    </citation>
    <scope>NUCLEOTIDE SEQUENCE [LARGE SCALE GENOMIC DNA]</scope>
    <source>
        <strain evidence="14 15">DSM 9236</strain>
    </source>
</reference>
<feature type="transmembrane region" description="Helical" evidence="12">
    <location>
        <begin position="20"/>
        <end position="37"/>
    </location>
</feature>
<dbReference type="OrthoDB" id="9810759at2"/>
<dbReference type="PRINTS" id="PR00169">
    <property type="entry name" value="KCHANNEL"/>
</dbReference>
<evidence type="ECO:0000256" key="5">
    <source>
        <dbReference type="ARBA" id="ARBA00022826"/>
    </source>
</evidence>
<dbReference type="AlphaFoldDB" id="A0A1I1XAU7"/>
<keyword evidence="8 12" id="KW-1133">Transmembrane helix</keyword>
<evidence type="ECO:0000256" key="9">
    <source>
        <dbReference type="ARBA" id="ARBA00023065"/>
    </source>
</evidence>
<protein>
    <submittedName>
        <fullName evidence="14">Voltage-gated potassium channel</fullName>
    </submittedName>
</protein>
<evidence type="ECO:0000256" key="6">
    <source>
        <dbReference type="ARBA" id="ARBA00022882"/>
    </source>
</evidence>
<comment type="subcellular location">
    <subcellularLocation>
        <location evidence="1">Membrane</location>
        <topology evidence="1">Multi-pass membrane protein</topology>
    </subcellularLocation>
</comment>